<dbReference type="EMBL" id="KL142370">
    <property type="protein sequence ID" value="KDR81847.1"/>
    <property type="molecule type" value="Genomic_DNA"/>
</dbReference>
<dbReference type="AlphaFoldDB" id="A0A067THL9"/>
<evidence type="ECO:0000256" key="1">
    <source>
        <dbReference type="SAM" id="Phobius"/>
    </source>
</evidence>
<organism evidence="2 3">
    <name type="scientific">Galerina marginata (strain CBS 339.88)</name>
    <dbReference type="NCBI Taxonomy" id="685588"/>
    <lineage>
        <taxon>Eukaryota</taxon>
        <taxon>Fungi</taxon>
        <taxon>Dikarya</taxon>
        <taxon>Basidiomycota</taxon>
        <taxon>Agaricomycotina</taxon>
        <taxon>Agaricomycetes</taxon>
        <taxon>Agaricomycetidae</taxon>
        <taxon>Agaricales</taxon>
        <taxon>Agaricineae</taxon>
        <taxon>Strophariaceae</taxon>
        <taxon>Galerina</taxon>
    </lineage>
</organism>
<reference evidence="3" key="1">
    <citation type="journal article" date="2014" name="Proc. Natl. Acad. Sci. U.S.A.">
        <title>Extensive sampling of basidiomycete genomes demonstrates inadequacy of the white-rot/brown-rot paradigm for wood decay fungi.</title>
        <authorList>
            <person name="Riley R."/>
            <person name="Salamov A.A."/>
            <person name="Brown D.W."/>
            <person name="Nagy L.G."/>
            <person name="Floudas D."/>
            <person name="Held B.W."/>
            <person name="Levasseur A."/>
            <person name="Lombard V."/>
            <person name="Morin E."/>
            <person name="Otillar R."/>
            <person name="Lindquist E.A."/>
            <person name="Sun H."/>
            <person name="LaButti K.M."/>
            <person name="Schmutz J."/>
            <person name="Jabbour D."/>
            <person name="Luo H."/>
            <person name="Baker S.E."/>
            <person name="Pisabarro A.G."/>
            <person name="Walton J.D."/>
            <person name="Blanchette R.A."/>
            <person name="Henrissat B."/>
            <person name="Martin F."/>
            <person name="Cullen D."/>
            <person name="Hibbett D.S."/>
            <person name="Grigoriev I.V."/>
        </authorList>
    </citation>
    <scope>NUCLEOTIDE SEQUENCE [LARGE SCALE GENOMIC DNA]</scope>
    <source>
        <strain evidence="3">CBS 339.88</strain>
    </source>
</reference>
<proteinExistence type="predicted"/>
<keyword evidence="3" id="KW-1185">Reference proteome</keyword>
<dbReference type="Proteomes" id="UP000027222">
    <property type="component" value="Unassembled WGS sequence"/>
</dbReference>
<sequence>MDQRKSECTSPLHFILILDFMVATSINVYPSLRLSVALDLGPRPRKWIRYAVGVVIGAEGVLSASPDLLNDLYYLVSNNENRRMFPADPHILQTPVTLSVHAPLRVDFIGIMSPSGIDSNGY</sequence>
<evidence type="ECO:0000313" key="3">
    <source>
        <dbReference type="Proteomes" id="UP000027222"/>
    </source>
</evidence>
<keyword evidence="1" id="KW-0812">Transmembrane</keyword>
<feature type="transmembrane region" description="Helical" evidence="1">
    <location>
        <begin position="12"/>
        <end position="30"/>
    </location>
</feature>
<accession>A0A067THL9</accession>
<evidence type="ECO:0000313" key="2">
    <source>
        <dbReference type="EMBL" id="KDR81847.1"/>
    </source>
</evidence>
<dbReference type="OrthoDB" id="3269637at2759"/>
<dbReference type="HOGENOM" id="CLU_2026912_0_0_1"/>
<keyword evidence="1" id="KW-0472">Membrane</keyword>
<protein>
    <submittedName>
        <fullName evidence="2">Uncharacterized protein</fullName>
    </submittedName>
</protein>
<name>A0A067THL9_GALM3</name>
<keyword evidence="1" id="KW-1133">Transmembrane helix</keyword>
<gene>
    <name evidence="2" type="ORF">GALMADRAFT_135242</name>
</gene>